<gene>
    <name evidence="2" type="ORF">Pka01_33660</name>
</gene>
<evidence type="ECO:0000313" key="2">
    <source>
        <dbReference type="EMBL" id="GIG80239.1"/>
    </source>
</evidence>
<keyword evidence="1" id="KW-1133">Transmembrane helix</keyword>
<feature type="transmembrane region" description="Helical" evidence="1">
    <location>
        <begin position="33"/>
        <end position="51"/>
    </location>
</feature>
<dbReference type="Proteomes" id="UP000630097">
    <property type="component" value="Unassembled WGS sequence"/>
</dbReference>
<dbReference type="RefSeq" id="WP_203883646.1">
    <property type="nucleotide sequence ID" value="NZ_BAABHH010000011.1"/>
</dbReference>
<comment type="caution">
    <text evidence="2">The sequence shown here is derived from an EMBL/GenBank/DDBJ whole genome shotgun (WGS) entry which is preliminary data.</text>
</comment>
<dbReference type="EMBL" id="BONV01000013">
    <property type="protein sequence ID" value="GIG80239.1"/>
    <property type="molecule type" value="Genomic_DNA"/>
</dbReference>
<evidence type="ECO:0000313" key="3">
    <source>
        <dbReference type="Proteomes" id="UP000630097"/>
    </source>
</evidence>
<dbReference type="AlphaFoldDB" id="A0A8J3PT26"/>
<proteinExistence type="predicted"/>
<feature type="transmembrane region" description="Helical" evidence="1">
    <location>
        <begin position="7"/>
        <end position="27"/>
    </location>
</feature>
<keyword evidence="1" id="KW-0472">Membrane</keyword>
<protein>
    <submittedName>
        <fullName evidence="2">Uncharacterized protein</fullName>
    </submittedName>
</protein>
<keyword evidence="1" id="KW-0812">Transmembrane</keyword>
<reference evidence="2 3" key="1">
    <citation type="submission" date="2021-01" db="EMBL/GenBank/DDBJ databases">
        <title>Whole genome shotgun sequence of Planotetraspora kaengkrachanensis NBRC 104272.</title>
        <authorList>
            <person name="Komaki H."/>
            <person name="Tamura T."/>
        </authorList>
    </citation>
    <scope>NUCLEOTIDE SEQUENCE [LARGE SCALE GENOMIC DNA]</scope>
    <source>
        <strain evidence="2 3">NBRC 104272</strain>
    </source>
</reference>
<evidence type="ECO:0000256" key="1">
    <source>
        <dbReference type="SAM" id="Phobius"/>
    </source>
</evidence>
<keyword evidence="3" id="KW-1185">Reference proteome</keyword>
<name>A0A8J3PT26_9ACTN</name>
<accession>A0A8J3PT26</accession>
<organism evidence="2 3">
    <name type="scientific">Planotetraspora kaengkrachanensis</name>
    <dbReference type="NCBI Taxonomy" id="575193"/>
    <lineage>
        <taxon>Bacteria</taxon>
        <taxon>Bacillati</taxon>
        <taxon>Actinomycetota</taxon>
        <taxon>Actinomycetes</taxon>
        <taxon>Streptosporangiales</taxon>
        <taxon>Streptosporangiaceae</taxon>
        <taxon>Planotetraspora</taxon>
    </lineage>
</organism>
<sequence length="68" mass="7677">MTRRQTITFVVLLLGTIAGMPIVFGWAFFGGVWWSSAALVYAAWFVTFICWDKRRQKLQAAPPGVKGR</sequence>